<dbReference type="AlphaFoldDB" id="A0A0B0IK50"/>
<feature type="transmembrane region" description="Helical" evidence="1">
    <location>
        <begin position="167"/>
        <end position="186"/>
    </location>
</feature>
<feature type="transmembrane region" description="Helical" evidence="1">
    <location>
        <begin position="23"/>
        <end position="41"/>
    </location>
</feature>
<keyword evidence="1" id="KW-0812">Transmembrane</keyword>
<gene>
    <name evidence="2" type="ORF">LQ50_03060</name>
</gene>
<evidence type="ECO:0000256" key="1">
    <source>
        <dbReference type="SAM" id="Phobius"/>
    </source>
</evidence>
<dbReference type="OrthoDB" id="2388713at2"/>
<feature type="transmembrane region" description="Helical" evidence="1">
    <location>
        <begin position="206"/>
        <end position="229"/>
    </location>
</feature>
<reference evidence="2 3" key="1">
    <citation type="submission" date="2014-09" db="EMBL/GenBank/DDBJ databases">
        <title>Genome sequencing and annotation of Bacillus Okhensis strain Kh10-101T.</title>
        <authorList>
            <person name="Prakash J.S."/>
        </authorList>
    </citation>
    <scope>NUCLEOTIDE SEQUENCE [LARGE SCALE GENOMIC DNA]</scope>
    <source>
        <strain evidence="3">Kh10-101T</strain>
    </source>
</reference>
<dbReference type="RefSeq" id="WP_034625928.1">
    <property type="nucleotide sequence ID" value="NZ_JRJU01000002.1"/>
</dbReference>
<evidence type="ECO:0000313" key="3">
    <source>
        <dbReference type="Proteomes" id="UP000030832"/>
    </source>
</evidence>
<feature type="transmembrane region" description="Helical" evidence="1">
    <location>
        <begin position="88"/>
        <end position="117"/>
    </location>
</feature>
<dbReference type="Proteomes" id="UP000030832">
    <property type="component" value="Unassembled WGS sequence"/>
</dbReference>
<keyword evidence="1" id="KW-0472">Membrane</keyword>
<name>A0A0B0IK50_9BACI</name>
<evidence type="ECO:0000313" key="2">
    <source>
        <dbReference type="EMBL" id="KHF41695.1"/>
    </source>
</evidence>
<protein>
    <submittedName>
        <fullName evidence="2">Uncharacterized protein</fullName>
    </submittedName>
</protein>
<sequence>MRPGNALTSKVAFDLFAIQMKWSLWYIPIVFVIYLIVEHFVTEVEEMGLSFMSFFFEPTKIYMLVIGIISCLAFLTYFVKNGVTRKDYFIGSSIASAGVAFSLMLISVIVTGILLLLGTFTTYSPLTNQVAFLDTNSFWVIPLISFSLIVLCYYIGGWIIAVGFYRFGGWGGLGFILIAILFLSLTDLLWEGELTHPLANYLNLTIPALSIFSSIIGTLLLIGVGLFLIRKVTKRIAIKLE</sequence>
<dbReference type="STRING" id="333138.LQ50_03060"/>
<feature type="transmembrane region" description="Helical" evidence="1">
    <location>
        <begin position="61"/>
        <end position="79"/>
    </location>
</feature>
<dbReference type="EMBL" id="JRJU01000002">
    <property type="protein sequence ID" value="KHF41695.1"/>
    <property type="molecule type" value="Genomic_DNA"/>
</dbReference>
<keyword evidence="1" id="KW-1133">Transmembrane helix</keyword>
<organism evidence="2 3">
    <name type="scientific">Halalkalibacter okhensis</name>
    <dbReference type="NCBI Taxonomy" id="333138"/>
    <lineage>
        <taxon>Bacteria</taxon>
        <taxon>Bacillati</taxon>
        <taxon>Bacillota</taxon>
        <taxon>Bacilli</taxon>
        <taxon>Bacillales</taxon>
        <taxon>Bacillaceae</taxon>
        <taxon>Halalkalibacter</taxon>
    </lineage>
</organism>
<proteinExistence type="predicted"/>
<dbReference type="eggNOG" id="ENOG5032SZV">
    <property type="taxonomic scope" value="Bacteria"/>
</dbReference>
<accession>A0A0B0IK50</accession>
<feature type="transmembrane region" description="Helical" evidence="1">
    <location>
        <begin position="137"/>
        <end position="155"/>
    </location>
</feature>
<comment type="caution">
    <text evidence="2">The sequence shown here is derived from an EMBL/GenBank/DDBJ whole genome shotgun (WGS) entry which is preliminary data.</text>
</comment>
<keyword evidence="3" id="KW-1185">Reference proteome</keyword>